<reference evidence="9" key="1">
    <citation type="submission" date="2021-12" db="EMBL/GenBank/DDBJ databases">
        <authorList>
            <person name="King R."/>
        </authorList>
    </citation>
    <scope>NUCLEOTIDE SEQUENCE</scope>
</reference>
<feature type="compositionally biased region" description="Polar residues" evidence="5">
    <location>
        <begin position="321"/>
        <end position="332"/>
    </location>
</feature>
<dbReference type="Gene3D" id="2.30.29.30">
    <property type="entry name" value="Pleckstrin-homology domain (PH domain)/Phosphotyrosine-binding domain (PTB)"/>
    <property type="match status" value="1"/>
</dbReference>
<feature type="region of interest" description="Disordered" evidence="5">
    <location>
        <begin position="141"/>
        <end position="172"/>
    </location>
</feature>
<feature type="compositionally biased region" description="Pro residues" evidence="5">
    <location>
        <begin position="302"/>
        <end position="312"/>
    </location>
</feature>
<dbReference type="Pfam" id="PF00018">
    <property type="entry name" value="SH3_1"/>
    <property type="match status" value="1"/>
</dbReference>
<dbReference type="InterPro" id="IPR036028">
    <property type="entry name" value="SH3-like_dom_sf"/>
</dbReference>
<dbReference type="SUPFAM" id="SSF48065">
    <property type="entry name" value="DBL homology domain (DH-domain)"/>
    <property type="match status" value="1"/>
</dbReference>
<name>A0A9P0AC65_BEMTA</name>
<dbReference type="PANTHER" id="PTHR12845">
    <property type="entry name" value="GUANINE NUCLEOTIDE EXCHANGE FACTOR"/>
    <property type="match status" value="1"/>
</dbReference>
<dbReference type="SUPFAM" id="SSF50044">
    <property type="entry name" value="SH3-domain"/>
    <property type="match status" value="1"/>
</dbReference>
<feature type="compositionally biased region" description="Basic and acidic residues" evidence="5">
    <location>
        <begin position="157"/>
        <end position="167"/>
    </location>
</feature>
<dbReference type="Gene3D" id="2.30.30.40">
    <property type="entry name" value="SH3 Domains"/>
    <property type="match status" value="1"/>
</dbReference>
<feature type="compositionally biased region" description="Low complexity" evidence="5">
    <location>
        <begin position="16"/>
        <end position="34"/>
    </location>
</feature>
<dbReference type="InterPro" id="IPR000219">
    <property type="entry name" value="DH_dom"/>
</dbReference>
<comment type="subcellular location">
    <subcellularLocation>
        <location evidence="1">Cell projection</location>
    </subcellularLocation>
</comment>
<dbReference type="CDD" id="cd11793">
    <property type="entry name" value="SH3_ephexin1_like"/>
    <property type="match status" value="1"/>
</dbReference>
<dbReference type="PROSITE" id="PS50002">
    <property type="entry name" value="SH3"/>
    <property type="match status" value="1"/>
</dbReference>
<keyword evidence="2 4" id="KW-0728">SH3 domain</keyword>
<evidence type="ECO:0000256" key="3">
    <source>
        <dbReference type="ARBA" id="ARBA00023273"/>
    </source>
</evidence>
<dbReference type="PROSITE" id="PS50003">
    <property type="entry name" value="PH_DOMAIN"/>
    <property type="match status" value="1"/>
</dbReference>
<evidence type="ECO:0000256" key="4">
    <source>
        <dbReference type="PROSITE-ProRule" id="PRU00192"/>
    </source>
</evidence>
<feature type="domain" description="DH" evidence="8">
    <location>
        <begin position="465"/>
        <end position="651"/>
    </location>
</feature>
<keyword evidence="3" id="KW-0966">Cell projection</keyword>
<feature type="compositionally biased region" description="Low complexity" evidence="5">
    <location>
        <begin position="221"/>
        <end position="235"/>
    </location>
</feature>
<evidence type="ECO:0000259" key="6">
    <source>
        <dbReference type="PROSITE" id="PS50002"/>
    </source>
</evidence>
<dbReference type="CDD" id="cd01221">
    <property type="entry name" value="PH_ephexin"/>
    <property type="match status" value="1"/>
</dbReference>
<dbReference type="GO" id="GO:0005085">
    <property type="term" value="F:guanyl-nucleotide exchange factor activity"/>
    <property type="evidence" value="ECO:0007669"/>
    <property type="project" value="InterPro"/>
</dbReference>
<evidence type="ECO:0000256" key="5">
    <source>
        <dbReference type="SAM" id="MobiDB-lite"/>
    </source>
</evidence>
<evidence type="ECO:0000259" key="7">
    <source>
        <dbReference type="PROSITE" id="PS50003"/>
    </source>
</evidence>
<dbReference type="Pfam" id="PF22697">
    <property type="entry name" value="SOS1_NGEF_PH"/>
    <property type="match status" value="1"/>
</dbReference>
<dbReference type="Proteomes" id="UP001152759">
    <property type="component" value="Chromosome 5"/>
</dbReference>
<evidence type="ECO:0000313" key="9">
    <source>
        <dbReference type="EMBL" id="CAH0390032.1"/>
    </source>
</evidence>
<organism evidence="9 10">
    <name type="scientific">Bemisia tabaci</name>
    <name type="common">Sweetpotato whitefly</name>
    <name type="synonym">Aleurodes tabaci</name>
    <dbReference type="NCBI Taxonomy" id="7038"/>
    <lineage>
        <taxon>Eukaryota</taxon>
        <taxon>Metazoa</taxon>
        <taxon>Ecdysozoa</taxon>
        <taxon>Arthropoda</taxon>
        <taxon>Hexapoda</taxon>
        <taxon>Insecta</taxon>
        <taxon>Pterygota</taxon>
        <taxon>Neoptera</taxon>
        <taxon>Paraneoptera</taxon>
        <taxon>Hemiptera</taxon>
        <taxon>Sternorrhyncha</taxon>
        <taxon>Aleyrodoidea</taxon>
        <taxon>Aleyrodidae</taxon>
        <taxon>Aleyrodinae</taxon>
        <taxon>Bemisia</taxon>
    </lineage>
</organism>
<evidence type="ECO:0000313" key="10">
    <source>
        <dbReference type="Proteomes" id="UP001152759"/>
    </source>
</evidence>
<dbReference type="SMART" id="SM00326">
    <property type="entry name" value="SH3"/>
    <property type="match status" value="1"/>
</dbReference>
<evidence type="ECO:0008006" key="11">
    <source>
        <dbReference type="Google" id="ProtNLM"/>
    </source>
</evidence>
<dbReference type="SMART" id="SM00325">
    <property type="entry name" value="RhoGEF"/>
    <property type="match status" value="1"/>
</dbReference>
<feature type="compositionally biased region" description="Pro residues" evidence="5">
    <location>
        <begin position="1"/>
        <end position="15"/>
    </location>
</feature>
<evidence type="ECO:0000256" key="1">
    <source>
        <dbReference type="ARBA" id="ARBA00004316"/>
    </source>
</evidence>
<dbReference type="InterPro" id="IPR011993">
    <property type="entry name" value="PH-like_dom_sf"/>
</dbReference>
<dbReference type="Pfam" id="PF00621">
    <property type="entry name" value="RhoGEF"/>
    <property type="match status" value="1"/>
</dbReference>
<evidence type="ECO:0000256" key="2">
    <source>
        <dbReference type="ARBA" id="ARBA00022443"/>
    </source>
</evidence>
<dbReference type="InterPro" id="IPR047270">
    <property type="entry name" value="PH_ephexin"/>
</dbReference>
<dbReference type="PRINTS" id="PR00452">
    <property type="entry name" value="SH3DOMAIN"/>
</dbReference>
<feature type="domain" description="PH" evidence="7">
    <location>
        <begin position="686"/>
        <end position="799"/>
    </location>
</feature>
<dbReference type="PANTHER" id="PTHR12845:SF5">
    <property type="entry name" value="EPHEXIN, ISOFORM D"/>
    <property type="match status" value="1"/>
</dbReference>
<feature type="region of interest" description="Disordered" evidence="5">
    <location>
        <begin position="1"/>
        <end position="34"/>
    </location>
</feature>
<dbReference type="GO" id="GO:0042995">
    <property type="term" value="C:cell projection"/>
    <property type="evidence" value="ECO:0007669"/>
    <property type="project" value="UniProtKB-SubCell"/>
</dbReference>
<dbReference type="CDD" id="cd00160">
    <property type="entry name" value="RhoGEF"/>
    <property type="match status" value="1"/>
</dbReference>
<dbReference type="InterPro" id="IPR035899">
    <property type="entry name" value="DBL_dom_sf"/>
</dbReference>
<sequence>MNGPLPPLPPTPPRPNSVSSRSSSSVSSASNNTNTSLYRFRRRRPCAEQVGISSCSSVYFSDRDSGICSWEDQNAPARAPEGRLPEVHNYNMVLARSAYSCDHKYEAQELAVYCEKEVGDENGSIEQNTYVNVETLEEDFSEEDYDDSFDSDSSFESDQKLPEKLPEPPHATQNIYGLVKQAGKRMRKHWSLSSLGLNRIRKMSIGAVPFPQPPKDPYPPTSGATTNGAANGNGLNRRRWSSFKSKFRNPTHSTSTFYLNDEPSDATAPPLPLSLPPRSEELPLPAERPPPDPRRLSTARPSSPPPPPPPVRPARGEKSATKLQNNKTEANNPSWYAELSLFDPSMKPFSGFSENNQIYSNIYSDSKLWDSSNSNSIHDSMSDQGSSPGSDLHLRFADEPLYQFYTADIAELARQGLDDDFDGYEEIGTLRPTALELAQHRSLWCELPEVQDSGILGSLEPAQRKLQEARFEVIQSEASYFKSLTVLDKHFVQSPLLNDEAVLTKNERRILFGNVAAVRKCSEKLLASLENCWQESIMMNGVCDAVLHHANKNFSIYIKYCSNQVYLDRTLKNLKERNSRFNEALSQIESDPICQSLSLHSFLMLPMQRITRLPLLIDAILSRIESDDEEFQTVQITLATLNKIVEECNEGARKFERYEEMLLLSRQLDFSRKDMKALPVVSSSRWLVRSGHMMHINVESKTTFSRKLNRHVKLHLFLFTDLLVITKKKSEENYSVIDYCARNLIQMTELKDPLVPSSKFLIMLTMLENHEGKTIEMVLACDSESSRQRWLEALSSPQSSNPEETLYEQWDCPQVVATHDYAADQPDELSLQSGDIVNVCRKTADGWYHGERIRDGEKGWFPANHTSEIVSAHTRARNLKVRYRLLALSGNYLQSMQRKKT</sequence>
<feature type="region of interest" description="Disordered" evidence="5">
    <location>
        <begin position="254"/>
        <end position="332"/>
    </location>
</feature>
<dbReference type="InterPro" id="IPR047271">
    <property type="entry name" value="Ephexin-like"/>
</dbReference>
<dbReference type="EMBL" id="OU963866">
    <property type="protein sequence ID" value="CAH0390032.1"/>
    <property type="molecule type" value="Genomic_DNA"/>
</dbReference>
<proteinExistence type="predicted"/>
<gene>
    <name evidence="9" type="ORF">BEMITA_LOCUS8796</name>
</gene>
<dbReference type="AlphaFoldDB" id="A0A9P0AC65"/>
<dbReference type="SMART" id="SM00233">
    <property type="entry name" value="PH"/>
    <property type="match status" value="1"/>
</dbReference>
<evidence type="ECO:0000259" key="8">
    <source>
        <dbReference type="PROSITE" id="PS50010"/>
    </source>
</evidence>
<accession>A0A9P0AC65</accession>
<feature type="domain" description="SH3" evidence="6">
    <location>
        <begin position="810"/>
        <end position="871"/>
    </location>
</feature>
<dbReference type="InterPro" id="IPR055251">
    <property type="entry name" value="SOS1_NGEF_PH"/>
</dbReference>
<feature type="compositionally biased region" description="Pro residues" evidence="5">
    <location>
        <begin position="210"/>
        <end position="220"/>
    </location>
</feature>
<protein>
    <recommendedName>
        <fullName evidence="11">Ephexin-1</fullName>
    </recommendedName>
</protein>
<keyword evidence="10" id="KW-1185">Reference proteome</keyword>
<feature type="compositionally biased region" description="Acidic residues" evidence="5">
    <location>
        <begin position="141"/>
        <end position="155"/>
    </location>
</feature>
<dbReference type="SUPFAM" id="SSF50729">
    <property type="entry name" value="PH domain-like"/>
    <property type="match status" value="1"/>
</dbReference>
<feature type="region of interest" description="Disordered" evidence="5">
    <location>
        <begin position="206"/>
        <end position="237"/>
    </location>
</feature>
<dbReference type="InterPro" id="IPR001452">
    <property type="entry name" value="SH3_domain"/>
</dbReference>
<dbReference type="Gene3D" id="1.20.900.10">
    <property type="entry name" value="Dbl homology (DH) domain"/>
    <property type="match status" value="1"/>
</dbReference>
<dbReference type="InterPro" id="IPR001849">
    <property type="entry name" value="PH_domain"/>
</dbReference>
<dbReference type="PROSITE" id="PS50010">
    <property type="entry name" value="DH_2"/>
    <property type="match status" value="1"/>
</dbReference>